<dbReference type="Proteomes" id="UP000817658">
    <property type="component" value="Chromosome 1"/>
</dbReference>
<feature type="compositionally biased region" description="Basic residues" evidence="1">
    <location>
        <begin position="396"/>
        <end position="406"/>
    </location>
</feature>
<evidence type="ECO:0000313" key="2">
    <source>
        <dbReference type="EMBL" id="BAD88069.1"/>
    </source>
</evidence>
<feature type="region of interest" description="Disordered" evidence="1">
    <location>
        <begin position="211"/>
        <end position="293"/>
    </location>
</feature>
<evidence type="ECO:0000256" key="1">
    <source>
        <dbReference type="SAM" id="MobiDB-lite"/>
    </source>
</evidence>
<dbReference type="EMBL" id="AP004231">
    <property type="protein sequence ID" value="BAD88069.1"/>
    <property type="molecule type" value="Genomic_DNA"/>
</dbReference>
<reference evidence="4" key="2">
    <citation type="journal article" date="2005" name="Nature">
        <title>The map-based sequence of the rice genome.</title>
        <authorList>
            <consortium name="International rice genome sequencing project (IRGSP)"/>
            <person name="Matsumoto T."/>
            <person name="Wu J."/>
            <person name="Kanamori H."/>
            <person name="Katayose Y."/>
            <person name="Fujisawa M."/>
            <person name="Namiki N."/>
            <person name="Mizuno H."/>
            <person name="Yamamoto K."/>
            <person name="Antonio B.A."/>
            <person name="Baba T."/>
            <person name="Sakata K."/>
            <person name="Nagamura Y."/>
            <person name="Aoki H."/>
            <person name="Arikawa K."/>
            <person name="Arita K."/>
            <person name="Bito T."/>
            <person name="Chiden Y."/>
            <person name="Fujitsuka N."/>
            <person name="Fukunaka R."/>
            <person name="Hamada M."/>
            <person name="Harada C."/>
            <person name="Hayashi A."/>
            <person name="Hijishita S."/>
            <person name="Honda M."/>
            <person name="Hosokawa S."/>
            <person name="Ichikawa Y."/>
            <person name="Idonuma A."/>
            <person name="Iijima M."/>
            <person name="Ikeda M."/>
            <person name="Ikeno M."/>
            <person name="Ito K."/>
            <person name="Ito S."/>
            <person name="Ito T."/>
            <person name="Ito Y."/>
            <person name="Ito Y."/>
            <person name="Iwabuchi A."/>
            <person name="Kamiya K."/>
            <person name="Karasawa W."/>
            <person name="Kurita K."/>
            <person name="Katagiri S."/>
            <person name="Kikuta A."/>
            <person name="Kobayashi H."/>
            <person name="Kobayashi N."/>
            <person name="Machita K."/>
            <person name="Maehara T."/>
            <person name="Masukawa M."/>
            <person name="Mizubayashi T."/>
            <person name="Mukai Y."/>
            <person name="Nagasaki H."/>
            <person name="Nagata Y."/>
            <person name="Naito S."/>
            <person name="Nakashima M."/>
            <person name="Nakama Y."/>
            <person name="Nakamichi Y."/>
            <person name="Nakamura M."/>
            <person name="Meguro A."/>
            <person name="Negishi M."/>
            <person name="Ohta I."/>
            <person name="Ohta T."/>
            <person name="Okamoto M."/>
            <person name="Ono N."/>
            <person name="Saji S."/>
            <person name="Sakaguchi M."/>
            <person name="Sakai K."/>
            <person name="Shibata M."/>
            <person name="Shimokawa T."/>
            <person name="Song J."/>
            <person name="Takazaki Y."/>
            <person name="Terasawa K."/>
            <person name="Tsugane M."/>
            <person name="Tsuji K."/>
            <person name="Ueda S."/>
            <person name="Waki K."/>
            <person name="Yamagata H."/>
            <person name="Yamamoto M."/>
            <person name="Yamamoto S."/>
            <person name="Yamane H."/>
            <person name="Yoshiki S."/>
            <person name="Yoshihara R."/>
            <person name="Yukawa K."/>
            <person name="Zhong H."/>
            <person name="Yano M."/>
            <person name="Yuan Q."/>
            <person name="Ouyang S."/>
            <person name="Liu J."/>
            <person name="Jones K.M."/>
            <person name="Gansberger K."/>
            <person name="Moffat K."/>
            <person name="Hill J."/>
            <person name="Bera J."/>
            <person name="Fadrosh D."/>
            <person name="Jin S."/>
            <person name="Johri S."/>
            <person name="Kim M."/>
            <person name="Overton L."/>
            <person name="Reardon M."/>
            <person name="Tsitrin T."/>
            <person name="Vuong H."/>
            <person name="Weaver B."/>
            <person name="Ciecko A."/>
            <person name="Tallon L."/>
            <person name="Jackson J."/>
            <person name="Pai G."/>
            <person name="Aken S.V."/>
            <person name="Utterback T."/>
            <person name="Reidmuller S."/>
            <person name="Feldblyum T."/>
            <person name="Hsiao J."/>
            <person name="Zismann V."/>
            <person name="Iobst S."/>
            <person name="de Vazeille A.R."/>
            <person name="Buell C.R."/>
            <person name="Ying K."/>
            <person name="Li Y."/>
            <person name="Lu T."/>
            <person name="Huang Y."/>
            <person name="Zhao Q."/>
            <person name="Feng Q."/>
            <person name="Zhang L."/>
            <person name="Zhu J."/>
            <person name="Weng Q."/>
            <person name="Mu J."/>
            <person name="Lu Y."/>
            <person name="Fan D."/>
            <person name="Liu Y."/>
            <person name="Guan J."/>
            <person name="Zhang Y."/>
            <person name="Yu S."/>
            <person name="Liu X."/>
            <person name="Zhang Y."/>
            <person name="Hong G."/>
            <person name="Han B."/>
            <person name="Choisne N."/>
            <person name="Demange N."/>
            <person name="Orjeda G."/>
            <person name="Samain S."/>
            <person name="Cattolico L."/>
            <person name="Pelletier E."/>
            <person name="Couloux A."/>
            <person name="Segurens B."/>
            <person name="Wincker P."/>
            <person name="D'Hont A."/>
            <person name="Scarpelli C."/>
            <person name="Weissenbach J."/>
            <person name="Salanoubat M."/>
            <person name="Quetier F."/>
            <person name="Yu Y."/>
            <person name="Kim H.R."/>
            <person name="Rambo T."/>
            <person name="Currie J."/>
            <person name="Collura K."/>
            <person name="Luo M."/>
            <person name="Yang T."/>
            <person name="Ammiraju J.S.S."/>
            <person name="Engler F."/>
            <person name="Soderlund C."/>
            <person name="Wing R.A."/>
            <person name="Palmer L.E."/>
            <person name="de la Bastide M."/>
            <person name="Spiegel L."/>
            <person name="Nascimento L."/>
            <person name="Zutavern T."/>
            <person name="O'Shaughnessy A."/>
            <person name="Dike S."/>
            <person name="Dedhia N."/>
            <person name="Preston R."/>
            <person name="Balija V."/>
            <person name="McCombie W.R."/>
            <person name="Chow T."/>
            <person name="Chen H."/>
            <person name="Chung M."/>
            <person name="Chen C."/>
            <person name="Shaw J."/>
            <person name="Wu H."/>
            <person name="Hsiao K."/>
            <person name="Chao Y."/>
            <person name="Chu M."/>
            <person name="Cheng C."/>
            <person name="Hour A."/>
            <person name="Lee P."/>
            <person name="Lin S."/>
            <person name="Lin Y."/>
            <person name="Liou J."/>
            <person name="Liu S."/>
            <person name="Hsing Y."/>
            <person name="Raghuvanshi S."/>
            <person name="Mohanty A."/>
            <person name="Bharti A.K."/>
            <person name="Gaur A."/>
            <person name="Gupta V."/>
            <person name="Kumar D."/>
            <person name="Ravi V."/>
            <person name="Vij S."/>
            <person name="Kapur A."/>
            <person name="Khurana P."/>
            <person name="Khurana P."/>
            <person name="Khurana J.P."/>
            <person name="Tyagi A.K."/>
            <person name="Gaikwad K."/>
            <person name="Singh A."/>
            <person name="Dalal V."/>
            <person name="Srivastava S."/>
            <person name="Dixit A."/>
            <person name="Pal A.K."/>
            <person name="Ghazi I.A."/>
            <person name="Yadav M."/>
            <person name="Pandit A."/>
            <person name="Bhargava A."/>
            <person name="Sureshbabu K."/>
            <person name="Batra K."/>
            <person name="Sharma T.R."/>
            <person name="Mohapatra T."/>
            <person name="Singh N.K."/>
            <person name="Messing J."/>
            <person name="Nelson A.B."/>
            <person name="Fuks G."/>
            <person name="Kavchok S."/>
            <person name="Keizer G."/>
            <person name="Linton E."/>
            <person name="Llaca V."/>
            <person name="Song R."/>
            <person name="Tanyolac B."/>
            <person name="Young S."/>
            <person name="Ho-Il K."/>
            <person name="Hahn J.H."/>
            <person name="Sangsakoo G."/>
            <person name="Vanavichit A."/>
            <person name="de Mattos Luiz.A.T."/>
            <person name="Zimmer P.D."/>
            <person name="Malone G."/>
            <person name="Dellagostin O."/>
            <person name="de Oliveira A.C."/>
            <person name="Bevan M."/>
            <person name="Bancroft I."/>
            <person name="Minx P."/>
            <person name="Cordum H."/>
            <person name="Wilson R."/>
            <person name="Cheng Z."/>
            <person name="Jin W."/>
            <person name="Jiang J."/>
            <person name="Leong S.A."/>
            <person name="Iwama H."/>
            <person name="Gojobori T."/>
            <person name="Itoh T."/>
            <person name="Niimura Y."/>
            <person name="Fujii Y."/>
            <person name="Habara T."/>
            <person name="Sakai H."/>
            <person name="Sato Y."/>
            <person name="Wilson G."/>
            <person name="Kumar K."/>
            <person name="McCouch S."/>
            <person name="Juretic N."/>
            <person name="Hoen D."/>
            <person name="Wright S."/>
            <person name="Bruskiewich R."/>
            <person name="Bureau T."/>
            <person name="Miyao A."/>
            <person name="Hirochika H."/>
            <person name="Nishikawa T."/>
            <person name="Kadowaki K."/>
            <person name="Sugiura M."/>
            <person name="Burr B."/>
            <person name="Sasaki T."/>
        </authorList>
    </citation>
    <scope>NUCLEOTIDE SEQUENCE [LARGE SCALE GENOMIC DNA]</scope>
    <source>
        <strain evidence="4">cv. Nipponbare</strain>
    </source>
</reference>
<organism evidence="3">
    <name type="scientific">Oryza sativa subsp. japonica</name>
    <name type="common">Rice</name>
    <dbReference type="NCBI Taxonomy" id="39947"/>
    <lineage>
        <taxon>Eukaryota</taxon>
        <taxon>Viridiplantae</taxon>
        <taxon>Streptophyta</taxon>
        <taxon>Embryophyta</taxon>
        <taxon>Tracheophyta</taxon>
        <taxon>Spermatophyta</taxon>
        <taxon>Magnoliopsida</taxon>
        <taxon>Liliopsida</taxon>
        <taxon>Poales</taxon>
        <taxon>Poaceae</taxon>
        <taxon>BOP clade</taxon>
        <taxon>Oryzoideae</taxon>
        <taxon>Oryzeae</taxon>
        <taxon>Oryzinae</taxon>
        <taxon>Oryza</taxon>
        <taxon>Oryza sativa</taxon>
    </lineage>
</organism>
<feature type="compositionally biased region" description="Acidic residues" evidence="1">
    <location>
        <begin position="237"/>
        <end position="255"/>
    </location>
</feature>
<name>Q5JKA1_ORYSJ</name>
<dbReference type="EMBL" id="AP004232">
    <property type="protein sequence ID" value="BAD88106.1"/>
    <property type="molecule type" value="Genomic_DNA"/>
</dbReference>
<accession>Q5JKA1</accession>
<feature type="region of interest" description="Disordered" evidence="1">
    <location>
        <begin position="308"/>
        <end position="365"/>
    </location>
</feature>
<feature type="region of interest" description="Disordered" evidence="1">
    <location>
        <begin position="1"/>
        <end position="101"/>
    </location>
</feature>
<feature type="compositionally biased region" description="Basic and acidic residues" evidence="1">
    <location>
        <begin position="224"/>
        <end position="236"/>
    </location>
</feature>
<feature type="compositionally biased region" description="Basic and acidic residues" evidence="1">
    <location>
        <begin position="284"/>
        <end position="293"/>
    </location>
</feature>
<reference evidence="4" key="3">
    <citation type="journal article" date="2008" name="Nucleic Acids Res.">
        <title>The rice annotation project database (RAP-DB): 2008 update.</title>
        <authorList>
            <consortium name="The rice annotation project (RAP)"/>
        </authorList>
    </citation>
    <scope>GENOME REANNOTATION</scope>
    <source>
        <strain evidence="4">cv. Nipponbare</strain>
    </source>
</reference>
<reference evidence="3" key="1">
    <citation type="journal article" date="2002" name="Nature">
        <title>The genome sequence and structure of rice chromosome 1.</title>
        <authorList>
            <person name="Sasaki T."/>
            <person name="Matsumoto T."/>
            <person name="Yamamoto K."/>
            <person name="Sakata K."/>
            <person name="Baba T."/>
            <person name="Katayose Y."/>
            <person name="Wu J."/>
            <person name="Niimura Y."/>
            <person name="Cheng Z."/>
            <person name="Nagamura Y."/>
            <person name="Antonio B.A."/>
            <person name="Kanamori H."/>
            <person name="Hosokawa S."/>
            <person name="Masukawa M."/>
            <person name="Arikawa K."/>
            <person name="Chiden Y."/>
            <person name="Hayashi M."/>
            <person name="Okamoto M."/>
            <person name="Ando T."/>
            <person name="Aoki H."/>
            <person name="Arita K."/>
            <person name="Hamada M."/>
            <person name="Harada C."/>
            <person name="Hijishita S."/>
            <person name="Honda M."/>
            <person name="Ichikawa Y."/>
            <person name="Idonuma A."/>
            <person name="Iijima M."/>
            <person name="Ikeda M."/>
            <person name="Ikeno M."/>
            <person name="Itoh S."/>
            <person name="Itoh T."/>
            <person name="Itoh Y."/>
            <person name="Itoh Y."/>
            <person name="Iwabuchi A."/>
            <person name="Kamiya K."/>
            <person name="Karasawa W."/>
            <person name="Katagiri S."/>
            <person name="Kikuta A."/>
            <person name="Kobayashi N."/>
            <person name="Kono I."/>
            <person name="Machita K."/>
            <person name="Maehara T."/>
            <person name="Mizuno H."/>
            <person name="Mizubayashi T."/>
            <person name="Mukai Y."/>
            <person name="Nagasaki H."/>
            <person name="Nakashima M."/>
            <person name="Nakama Y."/>
            <person name="Nakamichi Y."/>
            <person name="Nakamura M."/>
            <person name="Namiki N."/>
            <person name="Negishi M."/>
            <person name="Ohta I."/>
            <person name="Ono N."/>
            <person name="Saji S."/>
            <person name="Sakai K."/>
            <person name="Shibata M."/>
            <person name="Shimokawa T."/>
            <person name="Shomura A."/>
            <person name="Song J."/>
            <person name="Takazaki Y."/>
            <person name="Terasawa K."/>
            <person name="Tsuji K."/>
            <person name="Waki K."/>
            <person name="Yamagata H."/>
            <person name="Yamane H."/>
            <person name="Yoshiki S."/>
            <person name="Yoshihara R."/>
            <person name="Yukawa K."/>
            <person name="Zhong H."/>
            <person name="Iwama H."/>
            <person name="Endo T."/>
            <person name="Ito H."/>
            <person name="Hahn J.H."/>
            <person name="Kim H.I."/>
            <person name="Eun M.Y."/>
            <person name="Yano M."/>
            <person name="Jiang J."/>
            <person name="Gojobori T."/>
        </authorList>
    </citation>
    <scope>NUCLEOTIDE SEQUENCE</scope>
</reference>
<evidence type="ECO:0000313" key="4">
    <source>
        <dbReference type="Proteomes" id="UP000000763"/>
    </source>
</evidence>
<feature type="compositionally biased region" description="Basic and acidic residues" evidence="1">
    <location>
        <begin position="76"/>
        <end position="101"/>
    </location>
</feature>
<sequence>MERRRGDQPRFGNKRRPDERDQERWDELAARREEEDLRDKLRREFERRKEENPTKADEDAKRQDQQYPAAMKKGKWVNDPRGENLFRLDSQKRPVDSRDVRDGKEEEFAKKCYKCGKKGKSSHISTNYPDLNKEEGLKLCGDGMLGQVFHCLHIAISDEEEVWVRAKGVPSIARSEKIMMKIAHLIGDPVEVDAISLIRETVRVKITCNPEGVKQSFPPEDPEPGYKKDFRRRKEDDDGDNQEEEEFMESEDEDGKVDIPDYFPKLSEDVSSDKEMQTYPQQKGIEEKTPILSKRDLLTEETVINRCGRDRAPSDNKCGAPKRSCSVSREDNTPLETGMIDNVRSTPGGDKGPIQTNRSGEDQDLMDEDLRQLEVIAGEEKIQTRTDDAEGFTQSRTKKLKKKKKSLVVATR</sequence>
<feature type="region of interest" description="Disordered" evidence="1">
    <location>
        <begin position="382"/>
        <end position="412"/>
    </location>
</feature>
<dbReference type="Proteomes" id="UP000000763">
    <property type="component" value="Chromosome 1"/>
</dbReference>
<feature type="compositionally biased region" description="Basic and acidic residues" evidence="1">
    <location>
        <begin position="266"/>
        <end position="276"/>
    </location>
</feature>
<feature type="compositionally biased region" description="Basic and acidic residues" evidence="1">
    <location>
        <begin position="15"/>
        <end position="64"/>
    </location>
</feature>
<proteinExistence type="predicted"/>
<gene>
    <name evidence="2" type="ORF">OSJNBa0026J14.8</name>
    <name evidence="3" type="ORF">OSJNBa0051H17.48</name>
</gene>
<dbReference type="AlphaFoldDB" id="Q5JKA1"/>
<protein>
    <submittedName>
        <fullName evidence="3">Uncharacterized protein</fullName>
    </submittedName>
</protein>
<evidence type="ECO:0000313" key="3">
    <source>
        <dbReference type="EMBL" id="BAD88106.1"/>
    </source>
</evidence>